<dbReference type="Gene3D" id="3.40.50.300">
    <property type="entry name" value="P-loop containing nucleotide triphosphate hydrolases"/>
    <property type="match status" value="1"/>
</dbReference>
<proteinExistence type="predicted"/>
<dbReference type="InterPro" id="IPR025743">
    <property type="entry name" value="TssM1_N"/>
</dbReference>
<keyword evidence="4" id="KW-0449">Lipoprotein</keyword>
<feature type="transmembrane region" description="Helical" evidence="2">
    <location>
        <begin position="422"/>
        <end position="442"/>
    </location>
</feature>
<sequence length="1298" mass="139870">MKTLGIVLLWLLTLIVVALISWGVVLYFGWPLWVALAISAGVFALYFLVTFARRMVVMMRSRSRLAAQSRALNAEPLAVSPETMLRRKWKAAVGTLRQSSLRTRGDPLYALPWFMVVGQSGTGKTTALTRARLSSPIQKISQQASIGQTVNCDWWYFDRAVVIDCAGRYVQAEDIEQDRREWEVGLDLLGRYRPREGLDGLVLAVSADRLMSPDADTFADEGRIVRARIEQLIRMFGKRFPVYVLVTKCDRLYGFEEWAKSLPADALGQAMGYLADETESADSGESAFVARAFDSIGARLQALRLAMLSRDTQPSPELLMFPNELAQLRGGLSMFLGTCLADSPYLERPLLRGIFFSSGQQEGGAMSALMGSLLPASPSHASDTAGVFLHDFFGRILPQDRLAAKPAMLVNHWRRVTQSVGVVAWILLLAVFAILLSVSFAGNKQTLELVRSARPDKAALNGNLFHDAAALSYSNEVLMQVAQNDRRWMSGLLGNGAGLEALEARLHDVFVQQYRQAIQPAADQSQQTALAASAGLAGAFGQPGQPVEQARQLLNLARSIALLRARMGGADREALEAMPQPVATPLYPAQLNEQLNPLTISYLVWSPKDAGYLQERAKTQRALLDQAVAADPQMTWLVGLVPDGGDVPAARAADFWGGNAQRSNVVADAGLRTARGSVVGANGVSVTSVAGTADASVPAVYTVAGREALDALAAQIRASVGDPAQFDKQRATFDEWYRTQRIAAWQGFVEGFTKGPAPYSGEAGWRSAIGIVSGPASPYFRLIARINEEFGSEPADAPLPGWITLARQFEQVRAQATRVGAANQAVRVAGAINAVGGAALKDVLSGSPQLGSRTVTNNLGAVDALTQYLGALNKLALDSSTGSGKDYQLAADYQQFATSAQPQPSEMMNVLQPLTQLRTLIGTGEPSDVLTWRLIRGPFEFLSAYIEQQASCELQRGWESNVVFPLQGATDKSAAIEQLFGAKGAVWAFADGPARPFLTRNANRYDVVETQGFKVPFTSAFVPTLNGAYGRQLAQQQASARSAADKQAQQLEAQKAQLDAQQQLDQLDRALAAAKTQADAARAVTVPLTLTAQPTNVNADAQAKPYATILTVQCATGVQTLNNYNFPVSTSFAWQAGQCGDVRLQIKIGNLTLNRNYAGPLGFASFLKDFADGQHQFGPADFPASETALRTLDVTSLTVMFSVTNGEQVTDAAQKIQQYDALQKTTAQQKQQIQDAQTQKQQMSLADQLAVMSPGMPPLPAIVPTVAGNPVSLGELAVPATIGACWRGQTSPMMMTGL</sequence>
<accession>A0A2U3I382</accession>
<evidence type="ECO:0000313" key="4">
    <source>
        <dbReference type="EMBL" id="SPB14567.1"/>
    </source>
</evidence>
<feature type="transmembrane region" description="Helical" evidence="2">
    <location>
        <begin position="7"/>
        <end position="27"/>
    </location>
</feature>
<dbReference type="PANTHER" id="PTHR36153:SF1">
    <property type="entry name" value="TYPE VI SECRETION SYSTEM COMPONENT TSSM1"/>
    <property type="match status" value="1"/>
</dbReference>
<name>A0A2U3I382_9BURK</name>
<keyword evidence="5" id="KW-1185">Reference proteome</keyword>
<dbReference type="Proteomes" id="UP000238169">
    <property type="component" value="Unassembled WGS sequence"/>
</dbReference>
<dbReference type="InterPro" id="IPR027417">
    <property type="entry name" value="P-loop_NTPase"/>
</dbReference>
<evidence type="ECO:0000259" key="3">
    <source>
        <dbReference type="Pfam" id="PF14331"/>
    </source>
</evidence>
<dbReference type="InterPro" id="IPR053156">
    <property type="entry name" value="T6SS_TssM-like"/>
</dbReference>
<dbReference type="SUPFAM" id="SSF52540">
    <property type="entry name" value="P-loop containing nucleoside triphosphate hydrolases"/>
    <property type="match status" value="1"/>
</dbReference>
<protein>
    <submittedName>
        <fullName evidence="4">Putative lipoprotein</fullName>
    </submittedName>
</protein>
<dbReference type="Pfam" id="PF14331">
    <property type="entry name" value="IcmF-related_N"/>
    <property type="match status" value="1"/>
</dbReference>
<evidence type="ECO:0000256" key="2">
    <source>
        <dbReference type="SAM" id="Phobius"/>
    </source>
</evidence>
<gene>
    <name evidence="4" type="ORF">NOV72_01810</name>
</gene>
<dbReference type="OrthoDB" id="9758229at2"/>
<keyword evidence="2" id="KW-1133">Transmembrane helix</keyword>
<organism evidence="4 5">
    <name type="scientific">Caballeronia novacaledonica</name>
    <dbReference type="NCBI Taxonomy" id="1544861"/>
    <lineage>
        <taxon>Bacteria</taxon>
        <taxon>Pseudomonadati</taxon>
        <taxon>Pseudomonadota</taxon>
        <taxon>Betaproteobacteria</taxon>
        <taxon>Burkholderiales</taxon>
        <taxon>Burkholderiaceae</taxon>
        <taxon>Caballeronia</taxon>
    </lineage>
</organism>
<evidence type="ECO:0000256" key="1">
    <source>
        <dbReference type="SAM" id="Coils"/>
    </source>
</evidence>
<dbReference type="RefSeq" id="WP_106854258.1">
    <property type="nucleotide sequence ID" value="NZ_OGTP01000004.1"/>
</dbReference>
<keyword evidence="2" id="KW-0472">Membrane</keyword>
<feature type="transmembrane region" description="Helical" evidence="2">
    <location>
        <begin position="33"/>
        <end position="52"/>
    </location>
</feature>
<reference evidence="5" key="1">
    <citation type="submission" date="2018-01" db="EMBL/GenBank/DDBJ databases">
        <authorList>
            <person name="Peeters C."/>
        </authorList>
    </citation>
    <scope>NUCLEOTIDE SEQUENCE [LARGE SCALE GENOMIC DNA]</scope>
</reference>
<dbReference type="EMBL" id="OGTP01000004">
    <property type="protein sequence ID" value="SPB14567.1"/>
    <property type="molecule type" value="Genomic_DNA"/>
</dbReference>
<feature type="coiled-coil region" evidence="1">
    <location>
        <begin position="1034"/>
        <end position="1084"/>
    </location>
</feature>
<keyword evidence="1" id="KW-0175">Coiled coil</keyword>
<feature type="domain" description="Type VI secretion system component TssM1 N-terminal" evidence="3">
    <location>
        <begin position="176"/>
        <end position="425"/>
    </location>
</feature>
<keyword evidence="2" id="KW-0812">Transmembrane</keyword>
<dbReference type="PANTHER" id="PTHR36153">
    <property type="entry name" value="INNER MEMBRANE PROTEIN-RELATED"/>
    <property type="match status" value="1"/>
</dbReference>
<evidence type="ECO:0000313" key="5">
    <source>
        <dbReference type="Proteomes" id="UP000238169"/>
    </source>
</evidence>